<dbReference type="Proteomes" id="UP000196027">
    <property type="component" value="Chromosome"/>
</dbReference>
<keyword evidence="1" id="KW-0472">Membrane</keyword>
<protein>
    <recommendedName>
        <fullName evidence="4">DUF445 domain-containing protein</fullName>
    </recommendedName>
</protein>
<dbReference type="PANTHER" id="PTHR35791">
    <property type="entry name" value="UPF0754 MEMBRANE PROTEIN YHEB"/>
    <property type="match status" value="1"/>
</dbReference>
<proteinExistence type="predicted"/>
<evidence type="ECO:0000313" key="3">
    <source>
        <dbReference type="Proteomes" id="UP000196027"/>
    </source>
</evidence>
<feature type="transmembrane region" description="Helical" evidence="1">
    <location>
        <begin position="435"/>
        <end position="458"/>
    </location>
</feature>
<feature type="transmembrane region" description="Helical" evidence="1">
    <location>
        <begin position="55"/>
        <end position="76"/>
    </location>
</feature>
<keyword evidence="1" id="KW-1133">Transmembrane helix</keyword>
<dbReference type="KEGG" id="ome:OLMES_4941"/>
<keyword evidence="1" id="KW-0812">Transmembrane</keyword>
<evidence type="ECO:0000313" key="2">
    <source>
        <dbReference type="EMBL" id="ARU58929.1"/>
    </source>
</evidence>
<evidence type="ECO:0008006" key="4">
    <source>
        <dbReference type="Google" id="ProtNLM"/>
    </source>
</evidence>
<dbReference type="EMBL" id="CP021425">
    <property type="protein sequence ID" value="ARU58929.1"/>
    <property type="molecule type" value="Genomic_DNA"/>
</dbReference>
<gene>
    <name evidence="2" type="ORF">OLMES_4941</name>
</gene>
<evidence type="ECO:0000256" key="1">
    <source>
        <dbReference type="SAM" id="Phobius"/>
    </source>
</evidence>
<keyword evidence="3" id="KW-1185">Reference proteome</keyword>
<reference evidence="2 3" key="1">
    <citation type="submission" date="2017-05" db="EMBL/GenBank/DDBJ databases">
        <title>Genomic insights into alkan degradation activity of Oleiphilus messinensis.</title>
        <authorList>
            <person name="Kozyavkin S.A."/>
            <person name="Slesarev A.I."/>
            <person name="Golyshin P.N."/>
            <person name="Korzhenkov A."/>
            <person name="Golyshina O.N."/>
            <person name="Toshchakov S.V."/>
        </authorList>
    </citation>
    <scope>NUCLEOTIDE SEQUENCE [LARGE SCALE GENOMIC DNA]</scope>
    <source>
        <strain evidence="2 3">ME102</strain>
    </source>
</reference>
<accession>A0A1Y0IFM2</accession>
<organism evidence="2 3">
    <name type="scientific">Oleiphilus messinensis</name>
    <dbReference type="NCBI Taxonomy" id="141451"/>
    <lineage>
        <taxon>Bacteria</taxon>
        <taxon>Pseudomonadati</taxon>
        <taxon>Pseudomonadota</taxon>
        <taxon>Gammaproteobacteria</taxon>
        <taxon>Oceanospirillales</taxon>
        <taxon>Oleiphilaceae</taxon>
        <taxon>Oleiphilus</taxon>
    </lineage>
</organism>
<dbReference type="AlphaFoldDB" id="A0A1Y0IFM2"/>
<feature type="transmembrane region" description="Helical" evidence="1">
    <location>
        <begin position="257"/>
        <end position="279"/>
    </location>
</feature>
<feature type="transmembrane region" description="Helical" evidence="1">
    <location>
        <begin position="29"/>
        <end position="49"/>
    </location>
</feature>
<sequence>MYWVQMSTICSNYCTRDKQLELCGRPRQALSIPILFQVAAYIVNIDVILSHPDLWKYISIPIVAGLVGWSTNWLAVKLMFVPLEFKGYKPFFLGWQGVIPSKAEKMAKVIVDKGLQSLATVSEVYNQIDRSALSEQIVKMMDPRIEEYVDDLMNQDNAALWEKVPDAFKRRIYENVRKQMPIITDKMLEDIGDKIDDMFDLEDMVVSILTKNKELLNRIFLEAGKAEFKFIVSSGMYFGAAFGLLQMALWIFTQNWWILPLFGLIVGYATNAIALKIIFKPLHPVHFGPYTIQGLFLKRQSEVARVLCRITTEEVITINNILYSMLTGPKSERTKRLIQTQVRKAIDETTSWGSLGIGTPITRAFIGTQSYIDLKAQAAELALNTAESELMHNKAFSEGQSEIIFELLRSRMEELSTEEFQDVIRPAFQEDEWKLIILGALLGLAAGFAQLFGMFGGIM</sequence>
<name>A0A1Y0IFM2_9GAMM</name>
<feature type="transmembrane region" description="Helical" evidence="1">
    <location>
        <begin position="228"/>
        <end position="251"/>
    </location>
</feature>
<dbReference type="PANTHER" id="PTHR35791:SF1">
    <property type="entry name" value="UPF0754 MEMBRANE PROTEIN YHEB"/>
    <property type="match status" value="1"/>
</dbReference>